<dbReference type="EMBL" id="CP054929">
    <property type="protein sequence ID" value="QKW48875.1"/>
    <property type="molecule type" value="Genomic_DNA"/>
</dbReference>
<dbReference type="Proteomes" id="UP000509303">
    <property type="component" value="Chromosome"/>
</dbReference>
<proteinExistence type="predicted"/>
<evidence type="ECO:0000313" key="1">
    <source>
        <dbReference type="EMBL" id="QKW48875.1"/>
    </source>
</evidence>
<keyword evidence="2" id="KW-1185">Reference proteome</keyword>
<dbReference type="InterPro" id="IPR008983">
    <property type="entry name" value="Tumour_necrosis_fac-like_dom"/>
</dbReference>
<evidence type="ECO:0008006" key="3">
    <source>
        <dbReference type="Google" id="ProtNLM"/>
    </source>
</evidence>
<gene>
    <name evidence="1" type="ORF">HUT08_04205</name>
</gene>
<dbReference type="AlphaFoldDB" id="A0A7H8N354"/>
<organism evidence="1 2">
    <name type="scientific">Streptomyces buecherae</name>
    <dbReference type="NCBI Taxonomy" id="2763006"/>
    <lineage>
        <taxon>Bacteria</taxon>
        <taxon>Bacillati</taxon>
        <taxon>Actinomycetota</taxon>
        <taxon>Actinomycetes</taxon>
        <taxon>Kitasatosporales</taxon>
        <taxon>Streptomycetaceae</taxon>
        <taxon>Streptomyces</taxon>
    </lineage>
</organism>
<dbReference type="RefSeq" id="WP_176160607.1">
    <property type="nucleotide sequence ID" value="NZ_CP054929.1"/>
</dbReference>
<sequence length="191" mass="19938">MLDVKTWGNGQKIEPADMRRYVSDVLQGLMAPPACRRTVADVAAQQKPAGAYHVLQLDKPGMGTGAMHSFDSTGGQMSKDPFKIHAPLDGLYEVSCGVVVRAVSGSLGFVAVAMNKNQTAGSTIAATSFCRTGAGRTSAAEKVGAASATIPLAEGDFVSVAVHSDTDFCFGDGSFAQFVSHVDLRWVGVKP</sequence>
<dbReference type="Gene3D" id="2.60.120.40">
    <property type="match status" value="1"/>
</dbReference>
<evidence type="ECO:0000313" key="2">
    <source>
        <dbReference type="Proteomes" id="UP000509303"/>
    </source>
</evidence>
<protein>
    <recommendedName>
        <fullName evidence="3">C1q domain-containing protein</fullName>
    </recommendedName>
</protein>
<reference evidence="1 2" key="1">
    <citation type="submission" date="2020-06" db="EMBL/GenBank/DDBJ databases">
        <title>Genome mining for natural products.</title>
        <authorList>
            <person name="Zhang B."/>
            <person name="Shi J."/>
            <person name="Ge H."/>
        </authorList>
    </citation>
    <scope>NUCLEOTIDE SEQUENCE [LARGE SCALE GENOMIC DNA]</scope>
    <source>
        <strain evidence="1 2">NA00687</strain>
    </source>
</reference>
<accession>A0A7H8N354</accession>
<name>A0A7H8N354_9ACTN</name>